<evidence type="ECO:0000313" key="2">
    <source>
        <dbReference type="EMBL" id="SEG36174.1"/>
    </source>
</evidence>
<feature type="transmembrane region" description="Helical" evidence="1">
    <location>
        <begin position="307"/>
        <end position="325"/>
    </location>
</feature>
<proteinExistence type="predicted"/>
<feature type="transmembrane region" description="Helical" evidence="1">
    <location>
        <begin position="363"/>
        <end position="385"/>
    </location>
</feature>
<dbReference type="GO" id="GO:0016740">
    <property type="term" value="F:transferase activity"/>
    <property type="evidence" value="ECO:0007669"/>
    <property type="project" value="UniProtKB-KW"/>
</dbReference>
<protein>
    <submittedName>
        <fullName evidence="2">4-amino-4-deoxy-L-arabinose transferase</fullName>
    </submittedName>
</protein>
<feature type="transmembrane region" description="Helical" evidence="1">
    <location>
        <begin position="129"/>
        <end position="156"/>
    </location>
</feature>
<keyword evidence="1" id="KW-1133">Transmembrane helix</keyword>
<dbReference type="EMBL" id="FNVA01000004">
    <property type="protein sequence ID" value="SEG36174.1"/>
    <property type="molecule type" value="Genomic_DNA"/>
</dbReference>
<feature type="transmembrane region" description="Helical" evidence="1">
    <location>
        <begin position="176"/>
        <end position="204"/>
    </location>
</feature>
<dbReference type="AlphaFoldDB" id="A0A1H5ZJK2"/>
<evidence type="ECO:0000313" key="3">
    <source>
        <dbReference type="Proteomes" id="UP000236728"/>
    </source>
</evidence>
<keyword evidence="2" id="KW-0808">Transferase</keyword>
<sequence>MPLLTTVVPETPRRFSPFSAVVLFLGAAATFARLRFALPLQAYDDDAFYYFQIARNIATGHGSTFDGIHLTNGYHPLWMLLCVALSWIASGRAFFAMLQVVAFISFATCFFAARAVLRPICRQAILANIASAAIALQCLILMHGGMEITLTLPLALVLCAFRLRRSFVWSRRNAMVYGALAALVVLSRLDSLLWIAVLLGAELLLASHQATGPRRLLLLAILVGAAPLAIYALSNQYWFHLWMPVSGAAKELRLHRGFTLFGLKKSTYLLDQVYGPLVVYPSLLLVVCATASLFLPRRSSVSGDTRAVAVSLMLFPAVQLSALGFTSDWSIWSWYLYPFVLAMLGALLLLLEDSPAKEARAAPGFYLPALLCCSLMMPVGLLYIVTAIAGTERPRWTEFALDLQSFARTHPGLYAMGDCAGASGYAMPQPILQTEGLVMDKGFLENIRQQRDLREVLESYGVRYYVTFRAKQVNGCFQVEEPAQAGPDSPHMRTTLCQAPTANFPVGPVVLRVFDLQPAAKTNESR</sequence>
<dbReference type="OrthoDB" id="9125015at2"/>
<gene>
    <name evidence="2" type="ORF">SAMN05421819_2679</name>
</gene>
<organism evidence="2 3">
    <name type="scientific">Bryocella elongata</name>
    <dbReference type="NCBI Taxonomy" id="863522"/>
    <lineage>
        <taxon>Bacteria</taxon>
        <taxon>Pseudomonadati</taxon>
        <taxon>Acidobacteriota</taxon>
        <taxon>Terriglobia</taxon>
        <taxon>Terriglobales</taxon>
        <taxon>Acidobacteriaceae</taxon>
        <taxon>Bryocella</taxon>
    </lineage>
</organism>
<feature type="transmembrane region" description="Helical" evidence="1">
    <location>
        <begin position="216"/>
        <end position="234"/>
    </location>
</feature>
<feature type="transmembrane region" description="Helical" evidence="1">
    <location>
        <begin position="331"/>
        <end position="351"/>
    </location>
</feature>
<feature type="transmembrane region" description="Helical" evidence="1">
    <location>
        <begin position="73"/>
        <end position="90"/>
    </location>
</feature>
<keyword evidence="1" id="KW-0812">Transmembrane</keyword>
<name>A0A1H5ZJK2_9BACT</name>
<keyword evidence="1" id="KW-0472">Membrane</keyword>
<dbReference type="RefSeq" id="WP_103933555.1">
    <property type="nucleotide sequence ID" value="NZ_FNVA01000004.1"/>
</dbReference>
<reference evidence="2 3" key="1">
    <citation type="submission" date="2016-10" db="EMBL/GenBank/DDBJ databases">
        <authorList>
            <person name="de Groot N.N."/>
        </authorList>
    </citation>
    <scope>NUCLEOTIDE SEQUENCE [LARGE SCALE GENOMIC DNA]</scope>
    <source>
        <strain evidence="2 3">DSM 22489</strain>
    </source>
</reference>
<keyword evidence="3" id="KW-1185">Reference proteome</keyword>
<feature type="transmembrane region" description="Helical" evidence="1">
    <location>
        <begin position="96"/>
        <end position="117"/>
    </location>
</feature>
<dbReference type="Proteomes" id="UP000236728">
    <property type="component" value="Unassembled WGS sequence"/>
</dbReference>
<feature type="transmembrane region" description="Helical" evidence="1">
    <location>
        <begin position="15"/>
        <end position="34"/>
    </location>
</feature>
<accession>A0A1H5ZJK2</accession>
<feature type="transmembrane region" description="Helical" evidence="1">
    <location>
        <begin position="273"/>
        <end position="295"/>
    </location>
</feature>
<evidence type="ECO:0000256" key="1">
    <source>
        <dbReference type="SAM" id="Phobius"/>
    </source>
</evidence>